<evidence type="ECO:0000256" key="1">
    <source>
        <dbReference type="ARBA" id="ARBA00000077"/>
    </source>
</evidence>
<feature type="domain" description="RNase H type-2" evidence="17">
    <location>
        <begin position="19"/>
        <end position="216"/>
    </location>
</feature>
<dbReference type="GO" id="GO:0030145">
    <property type="term" value="F:manganese ion binding"/>
    <property type="evidence" value="ECO:0007669"/>
    <property type="project" value="UniProtKB-UniRule"/>
</dbReference>
<sequence>METRLIFSSSPSCGLGDAPLVVGVDEAGRGPLAGPVVAAAVVLCNPSPTGLDDSKKLSPKRRSELEPQILARCAWGLAVVEPEEIDRLNIFGATMLAMTLAVSRLVEALGCEPDAVLIDGNLTPHGRHADWRWADARPIVGGDGKEQCIGAASIIAKEYRDRLMLEAAKEHPHYGWERNKGYGSAEHMEALRIHGPTPLHRRSFAPVAQADLFALGT</sequence>
<feature type="binding site" evidence="14 15">
    <location>
        <position position="25"/>
    </location>
    <ligand>
        <name>a divalent metal cation</name>
        <dbReference type="ChEBI" id="CHEBI:60240"/>
    </ligand>
</feature>
<dbReference type="Pfam" id="PF01351">
    <property type="entry name" value="RNase_HII"/>
    <property type="match status" value="1"/>
</dbReference>
<feature type="binding site" evidence="14 15">
    <location>
        <position position="26"/>
    </location>
    <ligand>
        <name>a divalent metal cation</name>
        <dbReference type="ChEBI" id="CHEBI:60240"/>
    </ligand>
</feature>
<evidence type="ECO:0000256" key="4">
    <source>
        <dbReference type="ARBA" id="ARBA00004496"/>
    </source>
</evidence>
<dbReference type="Proteomes" id="UP000594459">
    <property type="component" value="Chromosome"/>
</dbReference>
<dbReference type="GO" id="GO:0032299">
    <property type="term" value="C:ribonuclease H2 complex"/>
    <property type="evidence" value="ECO:0007669"/>
    <property type="project" value="TreeGrafter"/>
</dbReference>
<evidence type="ECO:0000256" key="16">
    <source>
        <dbReference type="RuleBase" id="RU003515"/>
    </source>
</evidence>
<evidence type="ECO:0000256" key="14">
    <source>
        <dbReference type="HAMAP-Rule" id="MF_00052"/>
    </source>
</evidence>
<accession>A0A7S8F2W4</accession>
<dbReference type="KEGG" id="qso:IRL76_02700"/>
<keyword evidence="12 14" id="KW-0378">Hydrolase</keyword>
<dbReference type="Gene3D" id="3.30.420.10">
    <property type="entry name" value="Ribonuclease H-like superfamily/Ribonuclease H"/>
    <property type="match status" value="1"/>
</dbReference>
<dbReference type="CDD" id="cd07182">
    <property type="entry name" value="RNase_HII_bacteria_HII_like"/>
    <property type="match status" value="1"/>
</dbReference>
<dbReference type="EC" id="3.1.26.4" evidence="6 14"/>
<dbReference type="GO" id="GO:0043137">
    <property type="term" value="P:DNA replication, removal of RNA primer"/>
    <property type="evidence" value="ECO:0007669"/>
    <property type="project" value="TreeGrafter"/>
</dbReference>
<keyword evidence="19" id="KW-1185">Reference proteome</keyword>
<dbReference type="InterPro" id="IPR022898">
    <property type="entry name" value="RNase_HII"/>
</dbReference>
<dbReference type="PROSITE" id="PS51975">
    <property type="entry name" value="RNASE_H_2"/>
    <property type="match status" value="1"/>
</dbReference>
<evidence type="ECO:0000256" key="3">
    <source>
        <dbReference type="ARBA" id="ARBA00004065"/>
    </source>
</evidence>
<comment type="similarity">
    <text evidence="5 14 16">Belongs to the RNase HII family.</text>
</comment>
<keyword evidence="9 14" id="KW-0540">Nuclease</keyword>
<keyword evidence="11 14" id="KW-0255">Endonuclease</keyword>
<evidence type="ECO:0000256" key="15">
    <source>
        <dbReference type="PROSITE-ProRule" id="PRU01319"/>
    </source>
</evidence>
<evidence type="ECO:0000313" key="18">
    <source>
        <dbReference type="EMBL" id="QPC99500.1"/>
    </source>
</evidence>
<dbReference type="HAMAP" id="MF_00052_B">
    <property type="entry name" value="RNase_HII_B"/>
    <property type="match status" value="1"/>
</dbReference>
<dbReference type="InterPro" id="IPR036397">
    <property type="entry name" value="RNaseH_sf"/>
</dbReference>
<dbReference type="SUPFAM" id="SSF53098">
    <property type="entry name" value="Ribonuclease H-like"/>
    <property type="match status" value="1"/>
</dbReference>
<dbReference type="InterPro" id="IPR012337">
    <property type="entry name" value="RNaseH-like_sf"/>
</dbReference>
<dbReference type="GO" id="GO:0005737">
    <property type="term" value="C:cytoplasm"/>
    <property type="evidence" value="ECO:0007669"/>
    <property type="project" value="UniProtKB-SubCell"/>
</dbReference>
<dbReference type="PANTHER" id="PTHR10954:SF18">
    <property type="entry name" value="RIBONUCLEASE HII"/>
    <property type="match status" value="1"/>
</dbReference>
<evidence type="ECO:0000256" key="9">
    <source>
        <dbReference type="ARBA" id="ARBA00022722"/>
    </source>
</evidence>
<dbReference type="PANTHER" id="PTHR10954">
    <property type="entry name" value="RIBONUCLEASE H2 SUBUNIT A"/>
    <property type="match status" value="1"/>
</dbReference>
<dbReference type="RefSeq" id="WP_200982923.1">
    <property type="nucleotide sequence ID" value="NZ_CP064654.1"/>
</dbReference>
<evidence type="ECO:0000256" key="7">
    <source>
        <dbReference type="ARBA" id="ARBA00019179"/>
    </source>
</evidence>
<dbReference type="InterPro" id="IPR024567">
    <property type="entry name" value="RNase_HII/HIII_dom"/>
</dbReference>
<feature type="binding site" evidence="14 15">
    <location>
        <position position="119"/>
    </location>
    <ligand>
        <name>a divalent metal cation</name>
        <dbReference type="ChEBI" id="CHEBI:60240"/>
    </ligand>
</feature>
<evidence type="ECO:0000256" key="5">
    <source>
        <dbReference type="ARBA" id="ARBA00007383"/>
    </source>
</evidence>
<comment type="subcellular location">
    <subcellularLocation>
        <location evidence="4 14">Cytoplasm</location>
    </subcellularLocation>
</comment>
<reference evidence="18 19" key="1">
    <citation type="submission" date="2020-11" db="EMBL/GenBank/DDBJ databases">
        <title>The genome sequence of Erythrobacter sp. 6D36.</title>
        <authorList>
            <person name="Liu Y."/>
        </authorList>
    </citation>
    <scope>NUCLEOTIDE SEQUENCE [LARGE SCALE GENOMIC DNA]</scope>
    <source>
        <strain evidence="18 19">6D36</strain>
    </source>
</reference>
<protein>
    <recommendedName>
        <fullName evidence="7 14">Ribonuclease HII</fullName>
        <shortName evidence="14">RNase HII</shortName>
        <ecNumber evidence="6 14">3.1.26.4</ecNumber>
    </recommendedName>
</protein>
<dbReference type="NCBIfam" id="NF000595">
    <property type="entry name" value="PRK00015.1-3"/>
    <property type="match status" value="1"/>
</dbReference>
<evidence type="ECO:0000256" key="13">
    <source>
        <dbReference type="ARBA" id="ARBA00023211"/>
    </source>
</evidence>
<dbReference type="EMBL" id="CP064654">
    <property type="protein sequence ID" value="QPC99500.1"/>
    <property type="molecule type" value="Genomic_DNA"/>
</dbReference>
<dbReference type="GO" id="GO:0003723">
    <property type="term" value="F:RNA binding"/>
    <property type="evidence" value="ECO:0007669"/>
    <property type="project" value="UniProtKB-UniRule"/>
</dbReference>
<evidence type="ECO:0000256" key="8">
    <source>
        <dbReference type="ARBA" id="ARBA00022490"/>
    </source>
</evidence>
<dbReference type="GO" id="GO:0004523">
    <property type="term" value="F:RNA-DNA hybrid ribonuclease activity"/>
    <property type="evidence" value="ECO:0007669"/>
    <property type="project" value="UniProtKB-UniRule"/>
</dbReference>
<evidence type="ECO:0000313" key="19">
    <source>
        <dbReference type="Proteomes" id="UP000594459"/>
    </source>
</evidence>
<name>A0A7S8F2W4_9SPHN</name>
<keyword evidence="10 14" id="KW-0479">Metal-binding</keyword>
<proteinExistence type="inferred from homology"/>
<comment type="cofactor">
    <cofactor evidence="2">
        <name>Mg(2+)</name>
        <dbReference type="ChEBI" id="CHEBI:18420"/>
    </cofactor>
</comment>
<comment type="cofactor">
    <cofactor evidence="14 15">
        <name>Mn(2+)</name>
        <dbReference type="ChEBI" id="CHEBI:29035"/>
    </cofactor>
    <cofactor evidence="14 15">
        <name>Mg(2+)</name>
        <dbReference type="ChEBI" id="CHEBI:18420"/>
    </cofactor>
    <text evidence="14 15">Manganese or magnesium. Binds 1 divalent metal ion per monomer in the absence of substrate. May bind a second metal ion after substrate binding.</text>
</comment>
<dbReference type="GO" id="GO:0006298">
    <property type="term" value="P:mismatch repair"/>
    <property type="evidence" value="ECO:0007669"/>
    <property type="project" value="TreeGrafter"/>
</dbReference>
<keyword evidence="8 14" id="KW-0963">Cytoplasm</keyword>
<dbReference type="AlphaFoldDB" id="A0A7S8F2W4"/>
<evidence type="ECO:0000256" key="10">
    <source>
        <dbReference type="ARBA" id="ARBA00022723"/>
    </source>
</evidence>
<evidence type="ECO:0000256" key="11">
    <source>
        <dbReference type="ARBA" id="ARBA00022759"/>
    </source>
</evidence>
<evidence type="ECO:0000256" key="6">
    <source>
        <dbReference type="ARBA" id="ARBA00012180"/>
    </source>
</evidence>
<keyword evidence="13 14" id="KW-0464">Manganese</keyword>
<comment type="function">
    <text evidence="3 14 16">Endonuclease that specifically degrades the RNA of RNA-DNA hybrids.</text>
</comment>
<comment type="catalytic activity">
    <reaction evidence="1 14 15 16">
        <text>Endonucleolytic cleavage to 5'-phosphomonoester.</text>
        <dbReference type="EC" id="3.1.26.4"/>
    </reaction>
</comment>
<dbReference type="InterPro" id="IPR001352">
    <property type="entry name" value="RNase_HII/HIII"/>
</dbReference>
<evidence type="ECO:0000256" key="2">
    <source>
        <dbReference type="ARBA" id="ARBA00001946"/>
    </source>
</evidence>
<organism evidence="18 19">
    <name type="scientific">Qipengyuania soli</name>
    <dbReference type="NCBI Taxonomy" id="2782568"/>
    <lineage>
        <taxon>Bacteria</taxon>
        <taxon>Pseudomonadati</taxon>
        <taxon>Pseudomonadota</taxon>
        <taxon>Alphaproteobacteria</taxon>
        <taxon>Sphingomonadales</taxon>
        <taxon>Erythrobacteraceae</taxon>
        <taxon>Qipengyuania</taxon>
    </lineage>
</organism>
<evidence type="ECO:0000259" key="17">
    <source>
        <dbReference type="PROSITE" id="PS51975"/>
    </source>
</evidence>
<evidence type="ECO:0000256" key="12">
    <source>
        <dbReference type="ARBA" id="ARBA00022801"/>
    </source>
</evidence>
<gene>
    <name evidence="14" type="primary">rnhB</name>
    <name evidence="18" type="ORF">IRL76_02700</name>
</gene>